<dbReference type="AlphaFoldDB" id="A0A327JVC8"/>
<gene>
    <name evidence="1" type="ORF">CH338_29055</name>
</gene>
<reference evidence="1 2" key="1">
    <citation type="submission" date="2017-07" db="EMBL/GenBank/DDBJ databases">
        <title>Draft Genome Sequences of Select Purple Nonsulfur Bacteria.</title>
        <authorList>
            <person name="Lasarre B."/>
            <person name="Mckinlay J.B."/>
        </authorList>
    </citation>
    <scope>NUCLEOTIDE SEQUENCE [LARGE SCALE GENOMIC DNA]</scope>
    <source>
        <strain evidence="1 2">DSM 11907</strain>
    </source>
</reference>
<name>A0A327JVC8_9BRAD</name>
<dbReference type="EMBL" id="NPEU01000728">
    <property type="protein sequence ID" value="RAI28872.1"/>
    <property type="molecule type" value="Genomic_DNA"/>
</dbReference>
<protein>
    <submittedName>
        <fullName evidence="1">Uncharacterized protein</fullName>
    </submittedName>
</protein>
<dbReference type="RefSeq" id="WP_111360538.1">
    <property type="nucleotide sequence ID" value="NZ_NHSK01000315.1"/>
</dbReference>
<evidence type="ECO:0000313" key="1">
    <source>
        <dbReference type="EMBL" id="RAI28872.1"/>
    </source>
</evidence>
<comment type="caution">
    <text evidence="1">The sequence shown here is derived from an EMBL/GenBank/DDBJ whole genome shotgun (WGS) entry which is preliminary data.</text>
</comment>
<sequence length="107" mass="11307">MTEKRIVYVEGGAVRVLIPPREFIDAVFAGDVDRALLAIAAKDVPAGLPFRIVDAADLPVDRGDRELWTVDAADLTDGVGGDYGAGTSRVVIGWTEAGEPVIQEVAT</sequence>
<keyword evidence="2" id="KW-1185">Reference proteome</keyword>
<dbReference type="OrthoDB" id="8117060at2"/>
<accession>A0A327JVC8</accession>
<dbReference type="Proteomes" id="UP000248863">
    <property type="component" value="Unassembled WGS sequence"/>
</dbReference>
<organism evidence="1 2">
    <name type="scientific">Rhodoplanes elegans</name>
    <dbReference type="NCBI Taxonomy" id="29408"/>
    <lineage>
        <taxon>Bacteria</taxon>
        <taxon>Pseudomonadati</taxon>
        <taxon>Pseudomonadota</taxon>
        <taxon>Alphaproteobacteria</taxon>
        <taxon>Hyphomicrobiales</taxon>
        <taxon>Nitrobacteraceae</taxon>
        <taxon>Rhodoplanes</taxon>
    </lineage>
</organism>
<proteinExistence type="predicted"/>
<evidence type="ECO:0000313" key="2">
    <source>
        <dbReference type="Proteomes" id="UP000248863"/>
    </source>
</evidence>